<feature type="transmembrane region" description="Helical" evidence="11">
    <location>
        <begin position="20"/>
        <end position="39"/>
    </location>
</feature>
<reference evidence="15" key="1">
    <citation type="journal article" date="2019" name="Int. J. Syst. Evol. Microbiol.">
        <title>The Global Catalogue of Microorganisms (GCM) 10K type strain sequencing project: providing services to taxonomists for standard genome sequencing and annotation.</title>
        <authorList>
            <consortium name="The Broad Institute Genomics Platform"/>
            <consortium name="The Broad Institute Genome Sequencing Center for Infectious Disease"/>
            <person name="Wu L."/>
            <person name="Ma J."/>
        </authorList>
    </citation>
    <scope>NUCLEOTIDE SEQUENCE [LARGE SCALE GENOMIC DNA]</scope>
    <source>
        <strain evidence="15">YIM 94188</strain>
    </source>
</reference>
<dbReference type="Pfam" id="PF00512">
    <property type="entry name" value="HisKA"/>
    <property type="match status" value="1"/>
</dbReference>
<dbReference type="CDD" id="cd00082">
    <property type="entry name" value="HisKA"/>
    <property type="match status" value="1"/>
</dbReference>
<evidence type="ECO:0000259" key="13">
    <source>
        <dbReference type="PROSITE" id="PS50885"/>
    </source>
</evidence>
<evidence type="ECO:0000256" key="9">
    <source>
        <dbReference type="ARBA" id="ARBA00023012"/>
    </source>
</evidence>
<keyword evidence="15" id="KW-1185">Reference proteome</keyword>
<feature type="domain" description="HAMP" evidence="13">
    <location>
        <begin position="186"/>
        <end position="240"/>
    </location>
</feature>
<dbReference type="InterPro" id="IPR003660">
    <property type="entry name" value="HAMP_dom"/>
</dbReference>
<evidence type="ECO:0000256" key="3">
    <source>
        <dbReference type="ARBA" id="ARBA00012438"/>
    </source>
</evidence>
<dbReference type="GO" id="GO:0016301">
    <property type="term" value="F:kinase activity"/>
    <property type="evidence" value="ECO:0007669"/>
    <property type="project" value="UniProtKB-KW"/>
</dbReference>
<dbReference type="CDD" id="cd00075">
    <property type="entry name" value="HATPase"/>
    <property type="match status" value="1"/>
</dbReference>
<sequence length="468" mass="49589">MAERRLRSRVGGVRLRTSMAATLVVALVLAAASIAFVVLQRHQLQASLTDVARQQASDVAGQVSQEGSAVDLIGGGGDQSLIQVLDGGGSVVAASPTVEGERPVLDLRPAPGEVTVRLTDHLPVGEGETFAVVARGVTGPDGPMVVLAAQSLETVQESTAVVGELLLIGLPLVLLAVALTSYWLTGRALAPVEAIRRQVATIDGTSALAARVPVPAGGDEIARLARTMNSMLTRVQAGAEAQRRFVGDASHELRSPLATIRAAHEIQALHPEVTDWPSVSSEVLSELDRVDRLVADMLLLARSDEHGLALQLREVDLDDLVRSEAGRLERAGLPEVVVSAPPVRVLGDHHHLARALRNLTDNAARHARRRVELRLGSDASTAWIDVVDDGAGVPVSDRDRIFERFVRLDRSRARHSGGTGLGLPIARQIARAHGGDLVVGDHEGGTVFTLSIARDRAESRPAEQRGDA</sequence>
<dbReference type="RefSeq" id="WP_136432494.1">
    <property type="nucleotide sequence ID" value="NZ_JBHSNS010000001.1"/>
</dbReference>
<keyword evidence="5" id="KW-0808">Transferase</keyword>
<dbReference type="PANTHER" id="PTHR45436:SF5">
    <property type="entry name" value="SENSOR HISTIDINE KINASE TRCS"/>
    <property type="match status" value="1"/>
</dbReference>
<keyword evidence="7 14" id="KW-0418">Kinase</keyword>
<dbReference type="SMART" id="SM00304">
    <property type="entry name" value="HAMP"/>
    <property type="match status" value="1"/>
</dbReference>
<dbReference type="Pfam" id="PF02518">
    <property type="entry name" value="HATPase_c"/>
    <property type="match status" value="1"/>
</dbReference>
<dbReference type="InterPro" id="IPR004358">
    <property type="entry name" value="Sig_transdc_His_kin-like_C"/>
</dbReference>
<dbReference type="InterPro" id="IPR036890">
    <property type="entry name" value="HATPase_C_sf"/>
</dbReference>
<dbReference type="SUPFAM" id="SSF55874">
    <property type="entry name" value="ATPase domain of HSP90 chaperone/DNA topoisomerase II/histidine kinase"/>
    <property type="match status" value="1"/>
</dbReference>
<evidence type="ECO:0000256" key="4">
    <source>
        <dbReference type="ARBA" id="ARBA00022553"/>
    </source>
</evidence>
<keyword evidence="8 11" id="KW-1133">Transmembrane helix</keyword>
<protein>
    <recommendedName>
        <fullName evidence="3">histidine kinase</fullName>
        <ecNumber evidence="3">2.7.13.3</ecNumber>
    </recommendedName>
</protein>
<evidence type="ECO:0000259" key="12">
    <source>
        <dbReference type="PROSITE" id="PS50109"/>
    </source>
</evidence>
<keyword evidence="4" id="KW-0597">Phosphoprotein</keyword>
<dbReference type="PROSITE" id="PS50885">
    <property type="entry name" value="HAMP"/>
    <property type="match status" value="1"/>
</dbReference>
<dbReference type="InterPro" id="IPR003661">
    <property type="entry name" value="HisK_dim/P_dom"/>
</dbReference>
<dbReference type="SUPFAM" id="SSF47384">
    <property type="entry name" value="Homodimeric domain of signal transducing histidine kinase"/>
    <property type="match status" value="1"/>
</dbReference>
<evidence type="ECO:0000313" key="14">
    <source>
        <dbReference type="EMBL" id="MFC5727865.1"/>
    </source>
</evidence>
<dbReference type="SMART" id="SM00388">
    <property type="entry name" value="HisKA"/>
    <property type="match status" value="1"/>
</dbReference>
<dbReference type="InterPro" id="IPR005467">
    <property type="entry name" value="His_kinase_dom"/>
</dbReference>
<evidence type="ECO:0000256" key="11">
    <source>
        <dbReference type="SAM" id="Phobius"/>
    </source>
</evidence>
<comment type="subcellular location">
    <subcellularLocation>
        <location evidence="2">Cell membrane</location>
    </subcellularLocation>
</comment>
<dbReference type="EC" id="2.7.13.3" evidence="3"/>
<name>A0ABW0ZA45_9ACTN</name>
<evidence type="ECO:0000256" key="6">
    <source>
        <dbReference type="ARBA" id="ARBA00022692"/>
    </source>
</evidence>
<evidence type="ECO:0000256" key="8">
    <source>
        <dbReference type="ARBA" id="ARBA00022989"/>
    </source>
</evidence>
<proteinExistence type="predicted"/>
<dbReference type="PRINTS" id="PR00344">
    <property type="entry name" value="BCTRLSENSOR"/>
</dbReference>
<comment type="catalytic activity">
    <reaction evidence="1">
        <text>ATP + protein L-histidine = ADP + protein N-phospho-L-histidine.</text>
        <dbReference type="EC" id="2.7.13.3"/>
    </reaction>
</comment>
<dbReference type="InterPro" id="IPR050428">
    <property type="entry name" value="TCS_sensor_his_kinase"/>
</dbReference>
<evidence type="ECO:0000256" key="2">
    <source>
        <dbReference type="ARBA" id="ARBA00004236"/>
    </source>
</evidence>
<feature type="domain" description="Histidine kinase" evidence="12">
    <location>
        <begin position="248"/>
        <end position="456"/>
    </location>
</feature>
<dbReference type="Proteomes" id="UP001596072">
    <property type="component" value="Unassembled WGS sequence"/>
</dbReference>
<evidence type="ECO:0000256" key="1">
    <source>
        <dbReference type="ARBA" id="ARBA00000085"/>
    </source>
</evidence>
<evidence type="ECO:0000313" key="15">
    <source>
        <dbReference type="Proteomes" id="UP001596072"/>
    </source>
</evidence>
<comment type="caution">
    <text evidence="14">The sequence shown here is derived from an EMBL/GenBank/DDBJ whole genome shotgun (WGS) entry which is preliminary data.</text>
</comment>
<gene>
    <name evidence="14" type="ORF">ACFPQB_02975</name>
</gene>
<keyword evidence="6 11" id="KW-0812">Transmembrane</keyword>
<dbReference type="Gene3D" id="3.30.565.10">
    <property type="entry name" value="Histidine kinase-like ATPase, C-terminal domain"/>
    <property type="match status" value="1"/>
</dbReference>
<evidence type="ECO:0000256" key="7">
    <source>
        <dbReference type="ARBA" id="ARBA00022777"/>
    </source>
</evidence>
<dbReference type="EMBL" id="JBHSNS010000001">
    <property type="protein sequence ID" value="MFC5727865.1"/>
    <property type="molecule type" value="Genomic_DNA"/>
</dbReference>
<dbReference type="Gene3D" id="6.10.340.10">
    <property type="match status" value="1"/>
</dbReference>
<evidence type="ECO:0000256" key="5">
    <source>
        <dbReference type="ARBA" id="ARBA00022679"/>
    </source>
</evidence>
<accession>A0ABW0ZA45</accession>
<keyword evidence="10 11" id="KW-0472">Membrane</keyword>
<dbReference type="PANTHER" id="PTHR45436">
    <property type="entry name" value="SENSOR HISTIDINE KINASE YKOH"/>
    <property type="match status" value="1"/>
</dbReference>
<dbReference type="Pfam" id="PF00672">
    <property type="entry name" value="HAMP"/>
    <property type="match status" value="1"/>
</dbReference>
<dbReference type="SMART" id="SM00387">
    <property type="entry name" value="HATPase_c"/>
    <property type="match status" value="1"/>
</dbReference>
<organism evidence="14 15">
    <name type="scientific">Nocardioides vastitatis</name>
    <dbReference type="NCBI Taxonomy" id="2568655"/>
    <lineage>
        <taxon>Bacteria</taxon>
        <taxon>Bacillati</taxon>
        <taxon>Actinomycetota</taxon>
        <taxon>Actinomycetes</taxon>
        <taxon>Propionibacteriales</taxon>
        <taxon>Nocardioidaceae</taxon>
        <taxon>Nocardioides</taxon>
    </lineage>
</organism>
<evidence type="ECO:0000256" key="10">
    <source>
        <dbReference type="ARBA" id="ARBA00023136"/>
    </source>
</evidence>
<dbReference type="InterPro" id="IPR003594">
    <property type="entry name" value="HATPase_dom"/>
</dbReference>
<dbReference type="InterPro" id="IPR036097">
    <property type="entry name" value="HisK_dim/P_sf"/>
</dbReference>
<dbReference type="PROSITE" id="PS50109">
    <property type="entry name" value="HIS_KIN"/>
    <property type="match status" value="1"/>
</dbReference>
<keyword evidence="9" id="KW-0902">Two-component regulatory system</keyword>
<dbReference type="Gene3D" id="1.10.287.130">
    <property type="match status" value="1"/>
</dbReference>